<dbReference type="PANTHER" id="PTHR11361:SF99">
    <property type="entry name" value="DNA MISMATCH REPAIR PROTEIN"/>
    <property type="match status" value="1"/>
</dbReference>
<keyword evidence="2" id="KW-0067">ATP-binding</keyword>
<dbReference type="SUPFAM" id="SSF48334">
    <property type="entry name" value="DNA repair protein MutS, domain III"/>
    <property type="match status" value="1"/>
</dbReference>
<evidence type="ECO:0000256" key="2">
    <source>
        <dbReference type="ARBA" id="ARBA00022840"/>
    </source>
</evidence>
<dbReference type="RefSeq" id="WP_066330834.1">
    <property type="nucleotide sequence ID" value="NZ_CP017688.1"/>
</dbReference>
<evidence type="ECO:0000313" key="6">
    <source>
        <dbReference type="EMBL" id="OCB78836.1"/>
    </source>
</evidence>
<dbReference type="PANTHER" id="PTHR11361">
    <property type="entry name" value="DNA MISMATCH REPAIR PROTEIN MUTS FAMILY MEMBER"/>
    <property type="match status" value="1"/>
</dbReference>
<feature type="transmembrane region" description="Helical" evidence="4">
    <location>
        <begin position="49"/>
        <end position="68"/>
    </location>
</feature>
<dbReference type="InterPro" id="IPR027417">
    <property type="entry name" value="P-loop_NTPase"/>
</dbReference>
<dbReference type="Pfam" id="PF00488">
    <property type="entry name" value="MutS_V"/>
    <property type="match status" value="1"/>
</dbReference>
<reference evidence="6 7" key="1">
    <citation type="submission" date="2016-03" db="EMBL/GenBank/DDBJ databases">
        <authorList>
            <person name="Ploux O."/>
        </authorList>
    </citation>
    <scope>NUCLEOTIDE SEQUENCE [LARGE SCALE GENOMIC DNA]</scope>
    <source>
        <strain evidence="6 7">LPB0076</strain>
    </source>
</reference>
<organism evidence="6 7">
    <name type="scientific">Flavobacterium crassostreae</name>
    <dbReference type="NCBI Taxonomy" id="1763534"/>
    <lineage>
        <taxon>Bacteria</taxon>
        <taxon>Pseudomonadati</taxon>
        <taxon>Bacteroidota</taxon>
        <taxon>Flavobacteriia</taxon>
        <taxon>Flavobacteriales</taxon>
        <taxon>Flavobacteriaceae</taxon>
        <taxon>Flavobacterium</taxon>
    </lineage>
</organism>
<sequence>MNRYQSNQNKYSQKLALIHKKYTTISFLRLVSIFLFLAFGYVYLQQNSLLYGVLAVVFFAVFIVLMRLHAALLHKKILTETLIEINQNEREYLEKNRLSFANGASFNDFQHPYAYDLDIFGEHSLFQNLNRTATYIGKKTLANQLLSLLPNQQIIENQEAIKELSQKLDWRQEFLAYAKMSKDTQLSYQGLLTWSKFPSTALPKWTHVASYLLPALFLGVLVAYIFTGNMGLLSYLGSIFALNLVILGLFLKRIQIEIANAESMDKVIEHYGLLLHKIEKETFVSQKLIDLQQQLVFETTPASSHLQKLSGLFANMDTIGNLVAASLFNGTFLFNLHVLKKLIAWKKAHATVLETWLAIIGEFEMLNSLANFAYNNPEFVYPELNSDYKINFKELSHPLLNSEKRVGNTVHFHPQRFIILTGSNMSGKSTFLRSLGVNMVLSGMGSVVCAKEAQLHPMPILVSMRLSDSLSDSESYFFAEIKRLKQIMDALDQKPAFVLLDEILRGTNSDDKRNGTIEVVKKILAKNAIGAIATHDIEVCLTTKDYPDILTNQCFEVTIVANELHFDYTLREGVCKNKSATFLMQKMGVI</sequence>
<keyword evidence="3" id="KW-0238">DNA-binding</keyword>
<feature type="transmembrane region" description="Helical" evidence="4">
    <location>
        <begin position="21"/>
        <end position="43"/>
    </location>
</feature>
<keyword evidence="4" id="KW-0812">Transmembrane</keyword>
<name>A0A1B9EA58_9FLAO</name>
<feature type="transmembrane region" description="Helical" evidence="4">
    <location>
        <begin position="208"/>
        <end position="226"/>
    </location>
</feature>
<dbReference type="GO" id="GO:0005829">
    <property type="term" value="C:cytosol"/>
    <property type="evidence" value="ECO:0007669"/>
    <property type="project" value="TreeGrafter"/>
</dbReference>
<dbReference type="EMBL" id="LVEP01000001">
    <property type="protein sequence ID" value="OCB78836.1"/>
    <property type="molecule type" value="Genomic_DNA"/>
</dbReference>
<evidence type="ECO:0000256" key="4">
    <source>
        <dbReference type="SAM" id="Phobius"/>
    </source>
</evidence>
<dbReference type="OrthoDB" id="9802448at2"/>
<keyword evidence="4" id="KW-1133">Transmembrane helix</keyword>
<comment type="caution">
    <text evidence="6">The sequence shown here is derived from an EMBL/GenBank/DDBJ whole genome shotgun (WGS) entry which is preliminary data.</text>
</comment>
<feature type="transmembrane region" description="Helical" evidence="4">
    <location>
        <begin position="232"/>
        <end position="251"/>
    </location>
</feature>
<dbReference type="GO" id="GO:0005524">
    <property type="term" value="F:ATP binding"/>
    <property type="evidence" value="ECO:0007669"/>
    <property type="project" value="UniProtKB-KW"/>
</dbReference>
<dbReference type="Gene3D" id="3.40.50.300">
    <property type="entry name" value="P-loop containing nucleotide triphosphate hydrolases"/>
    <property type="match status" value="1"/>
</dbReference>
<dbReference type="SMART" id="SM00534">
    <property type="entry name" value="MUTSac"/>
    <property type="match status" value="1"/>
</dbReference>
<evidence type="ECO:0000256" key="1">
    <source>
        <dbReference type="ARBA" id="ARBA00022741"/>
    </source>
</evidence>
<keyword evidence="7" id="KW-1185">Reference proteome</keyword>
<gene>
    <name evidence="6" type="ORF">LPBF_00170</name>
</gene>
<dbReference type="AlphaFoldDB" id="A0A1B9EA58"/>
<dbReference type="GO" id="GO:0030983">
    <property type="term" value="F:mismatched DNA binding"/>
    <property type="evidence" value="ECO:0007669"/>
    <property type="project" value="InterPro"/>
</dbReference>
<proteinExistence type="predicted"/>
<dbReference type="InterPro" id="IPR000432">
    <property type="entry name" value="DNA_mismatch_repair_MutS_C"/>
</dbReference>
<dbReference type="Gene3D" id="1.10.1420.10">
    <property type="match status" value="1"/>
</dbReference>
<dbReference type="InterPro" id="IPR045076">
    <property type="entry name" value="MutS"/>
</dbReference>
<dbReference type="GO" id="GO:0006298">
    <property type="term" value="P:mismatch repair"/>
    <property type="evidence" value="ECO:0007669"/>
    <property type="project" value="InterPro"/>
</dbReference>
<dbReference type="SUPFAM" id="SSF52540">
    <property type="entry name" value="P-loop containing nucleoside triphosphate hydrolases"/>
    <property type="match status" value="1"/>
</dbReference>
<feature type="domain" description="DNA mismatch repair proteins mutS family" evidence="5">
    <location>
        <begin position="415"/>
        <end position="588"/>
    </location>
</feature>
<dbReference type="GO" id="GO:0140664">
    <property type="term" value="F:ATP-dependent DNA damage sensor activity"/>
    <property type="evidence" value="ECO:0007669"/>
    <property type="project" value="InterPro"/>
</dbReference>
<accession>A0A1B9EA58</accession>
<keyword evidence="4" id="KW-0472">Membrane</keyword>
<evidence type="ECO:0000313" key="7">
    <source>
        <dbReference type="Proteomes" id="UP000093510"/>
    </source>
</evidence>
<evidence type="ECO:0000259" key="5">
    <source>
        <dbReference type="SMART" id="SM00534"/>
    </source>
</evidence>
<dbReference type="Proteomes" id="UP000093510">
    <property type="component" value="Unassembled WGS sequence"/>
</dbReference>
<dbReference type="InterPro" id="IPR036187">
    <property type="entry name" value="DNA_mismatch_repair_MutS_sf"/>
</dbReference>
<keyword evidence="1" id="KW-0547">Nucleotide-binding</keyword>
<dbReference type="STRING" id="1763534.GCA_001831475_01926"/>
<protein>
    <submittedName>
        <fullName evidence="6">DNA mismatch repair protein</fullName>
    </submittedName>
</protein>
<evidence type="ECO:0000256" key="3">
    <source>
        <dbReference type="ARBA" id="ARBA00023125"/>
    </source>
</evidence>